<dbReference type="InterPro" id="IPR016152">
    <property type="entry name" value="PTrfase/Anion_transptr"/>
</dbReference>
<dbReference type="STRING" id="572477.Alvin_2849"/>
<dbReference type="KEGG" id="alv:Alvin_2849"/>
<evidence type="ECO:0000259" key="1">
    <source>
        <dbReference type="PROSITE" id="PS51094"/>
    </source>
</evidence>
<protein>
    <submittedName>
        <fullName evidence="2">PTS IIA-like nitrogen-regulatory protein PtsN</fullName>
    </submittedName>
</protein>
<dbReference type="SUPFAM" id="SSF55804">
    <property type="entry name" value="Phoshotransferase/anion transport protein"/>
    <property type="match status" value="1"/>
</dbReference>
<dbReference type="AlphaFoldDB" id="D3RQS1"/>
<dbReference type="GO" id="GO:0030295">
    <property type="term" value="F:protein kinase activator activity"/>
    <property type="evidence" value="ECO:0007669"/>
    <property type="project" value="TreeGrafter"/>
</dbReference>
<dbReference type="Gene3D" id="3.40.930.10">
    <property type="entry name" value="Mannitol-specific EII, Chain A"/>
    <property type="match status" value="1"/>
</dbReference>
<dbReference type="EMBL" id="CP001896">
    <property type="protein sequence ID" value="ADC63755.1"/>
    <property type="molecule type" value="Genomic_DNA"/>
</dbReference>
<dbReference type="PANTHER" id="PTHR47738:SF1">
    <property type="entry name" value="NITROGEN REGULATORY PROTEIN"/>
    <property type="match status" value="1"/>
</dbReference>
<dbReference type="Proteomes" id="UP000001441">
    <property type="component" value="Chromosome"/>
</dbReference>
<keyword evidence="3" id="KW-1185">Reference proteome</keyword>
<name>D3RQS1_ALLVD</name>
<dbReference type="InterPro" id="IPR002178">
    <property type="entry name" value="PTS_EIIA_type-2_dom"/>
</dbReference>
<dbReference type="OrthoDB" id="95460at2"/>
<dbReference type="eggNOG" id="COG1762">
    <property type="taxonomic scope" value="Bacteria"/>
</dbReference>
<evidence type="ECO:0000313" key="3">
    <source>
        <dbReference type="Proteomes" id="UP000001441"/>
    </source>
</evidence>
<dbReference type="HOGENOM" id="CLU_072531_5_2_6"/>
<dbReference type="RefSeq" id="WP_012972020.1">
    <property type="nucleotide sequence ID" value="NC_013851.1"/>
</dbReference>
<proteinExistence type="predicted"/>
<organism evidence="2 3">
    <name type="scientific">Allochromatium vinosum (strain ATCC 17899 / DSM 180 / NBRC 103801 / NCIMB 10441 / D)</name>
    <name type="common">Chromatium vinosum</name>
    <dbReference type="NCBI Taxonomy" id="572477"/>
    <lineage>
        <taxon>Bacteria</taxon>
        <taxon>Pseudomonadati</taxon>
        <taxon>Pseudomonadota</taxon>
        <taxon>Gammaproteobacteria</taxon>
        <taxon>Chromatiales</taxon>
        <taxon>Chromatiaceae</taxon>
        <taxon>Allochromatium</taxon>
    </lineage>
</organism>
<dbReference type="Pfam" id="PF00359">
    <property type="entry name" value="PTS_EIIA_2"/>
    <property type="match status" value="1"/>
</dbReference>
<dbReference type="PANTHER" id="PTHR47738">
    <property type="entry name" value="PTS SYSTEM FRUCTOSE-LIKE EIIA COMPONENT-RELATED"/>
    <property type="match status" value="1"/>
</dbReference>
<reference evidence="2 3" key="1">
    <citation type="journal article" date="2011" name="Stand. Genomic Sci.">
        <title>Complete genome sequence of Allochromatium vinosum DSM 180(T).</title>
        <authorList>
            <person name="Weissgerber T."/>
            <person name="Zigann R."/>
            <person name="Bruce D."/>
            <person name="Chang Y.J."/>
            <person name="Detter J.C."/>
            <person name="Han C."/>
            <person name="Hauser L."/>
            <person name="Jeffries C.D."/>
            <person name="Land M."/>
            <person name="Munk A.C."/>
            <person name="Tapia R."/>
            <person name="Dahl C."/>
        </authorList>
    </citation>
    <scope>NUCLEOTIDE SEQUENCE [LARGE SCALE GENOMIC DNA]</scope>
    <source>
        <strain evidence="3">ATCC 17899 / DSM 180 / NBRC 103801 / NCIMB 10441 / D</strain>
    </source>
</reference>
<dbReference type="InterPro" id="IPR051541">
    <property type="entry name" value="PTS_SugarTrans_NitroReg"/>
</dbReference>
<dbReference type="PROSITE" id="PS00372">
    <property type="entry name" value="PTS_EIIA_TYPE_2_HIS"/>
    <property type="match status" value="1"/>
</dbReference>
<sequence length="149" mass="16268">MLGPDLINEARIGCGLEIASKKRLLETLAELLASDHPRLQTETVFEHLLERERLGSTGLGHGIALPHARMKDVGEVVGAFVQTVQGVDYDAADGEPVDLAFALLVPEAANEEHLRLLAHLASLFSDPNRRVRLRESGSRAEILRVLSAF</sequence>
<dbReference type="CDD" id="cd00211">
    <property type="entry name" value="PTS_IIA_fru"/>
    <property type="match status" value="1"/>
</dbReference>
<gene>
    <name evidence="2" type="ordered locus">Alvin_2849</name>
</gene>
<feature type="domain" description="PTS EIIA type-2" evidence="1">
    <location>
        <begin position="5"/>
        <end position="149"/>
    </location>
</feature>
<evidence type="ECO:0000313" key="2">
    <source>
        <dbReference type="EMBL" id="ADC63755.1"/>
    </source>
</evidence>
<accession>D3RQS1</accession>
<dbReference type="PROSITE" id="PS51094">
    <property type="entry name" value="PTS_EIIA_TYPE_2"/>
    <property type="match status" value="1"/>
</dbReference>